<evidence type="ECO:0000256" key="9">
    <source>
        <dbReference type="ARBA" id="ARBA00030073"/>
    </source>
</evidence>
<proteinExistence type="inferred from homology"/>
<evidence type="ECO:0000256" key="11">
    <source>
        <dbReference type="ARBA" id="ARBA00047550"/>
    </source>
</evidence>
<dbReference type="InterPro" id="IPR024072">
    <property type="entry name" value="DHFR-like_dom_sf"/>
</dbReference>
<keyword evidence="8" id="KW-0560">Oxidoreductase</keyword>
<accession>A0A6A5WQG5</accession>
<evidence type="ECO:0000256" key="10">
    <source>
        <dbReference type="ARBA" id="ARBA00031630"/>
    </source>
</evidence>
<comment type="function">
    <text evidence="1">Catalyzes an early step in riboflavin biosynthesis, the NADPH-dependent reduction of the ribose side chain of 2,5-diamino-6-ribosylamino-4(3H)-pyrimidinone 5'-phosphate, yielding 2,5-diamino-6-ribitylamino-4(3H)-pyrimidinone 5'-phosphate.</text>
</comment>
<reference evidence="14" key="1">
    <citation type="journal article" date="2020" name="Stud. Mycol.">
        <title>101 Dothideomycetes genomes: a test case for predicting lifestyles and emergence of pathogens.</title>
        <authorList>
            <person name="Haridas S."/>
            <person name="Albert R."/>
            <person name="Binder M."/>
            <person name="Bloem J."/>
            <person name="Labutti K."/>
            <person name="Salamov A."/>
            <person name="Andreopoulos B."/>
            <person name="Baker S."/>
            <person name="Barry K."/>
            <person name="Bills G."/>
            <person name="Bluhm B."/>
            <person name="Cannon C."/>
            <person name="Castanera R."/>
            <person name="Culley D."/>
            <person name="Daum C."/>
            <person name="Ezra D."/>
            <person name="Gonzalez J."/>
            <person name="Henrissat B."/>
            <person name="Kuo A."/>
            <person name="Liang C."/>
            <person name="Lipzen A."/>
            <person name="Lutzoni F."/>
            <person name="Magnuson J."/>
            <person name="Mondo S."/>
            <person name="Nolan M."/>
            <person name="Ohm R."/>
            <person name="Pangilinan J."/>
            <person name="Park H.-J."/>
            <person name="Ramirez L."/>
            <person name="Alfaro M."/>
            <person name="Sun H."/>
            <person name="Tritt A."/>
            <person name="Yoshinaga Y."/>
            <person name="Zwiers L.-H."/>
            <person name="Turgeon B."/>
            <person name="Goodwin S."/>
            <person name="Spatafora J."/>
            <person name="Crous P."/>
            <person name="Grigoriev I."/>
        </authorList>
    </citation>
    <scope>NUCLEOTIDE SEQUENCE</scope>
    <source>
        <strain evidence="14">CBS 123094</strain>
    </source>
</reference>
<dbReference type="OrthoDB" id="5432at2759"/>
<evidence type="ECO:0000256" key="8">
    <source>
        <dbReference type="ARBA" id="ARBA00023002"/>
    </source>
</evidence>
<evidence type="ECO:0000256" key="12">
    <source>
        <dbReference type="ARBA" id="ARBA00049020"/>
    </source>
</evidence>
<dbReference type="PANTHER" id="PTHR38011:SF7">
    <property type="entry name" value="2,5-DIAMINO-6-RIBOSYLAMINO-4(3H)-PYRIMIDINONE 5'-PHOSPHATE REDUCTASE"/>
    <property type="match status" value="1"/>
</dbReference>
<dbReference type="PANTHER" id="PTHR38011">
    <property type="entry name" value="DIHYDROFOLATE REDUCTASE FAMILY PROTEIN (AFU_ORTHOLOGUE AFUA_8G06820)"/>
    <property type="match status" value="1"/>
</dbReference>
<evidence type="ECO:0000259" key="13">
    <source>
        <dbReference type="Pfam" id="PF01872"/>
    </source>
</evidence>
<evidence type="ECO:0000313" key="15">
    <source>
        <dbReference type="Proteomes" id="UP000799779"/>
    </source>
</evidence>
<comment type="catalytic activity">
    <reaction evidence="12">
        <text>2,5-diamino-6-(1-D-ribitylamino)pyrimidin-4(3H)-one 5'-phosphate + NADP(+) = 2,5-diamino-6-(1-D-ribosylamino)pyrimidin-4(3H)-one 5'-phosphate + NADPH + H(+)</text>
        <dbReference type="Rhea" id="RHEA:27278"/>
        <dbReference type="ChEBI" id="CHEBI:15378"/>
        <dbReference type="ChEBI" id="CHEBI:57783"/>
        <dbReference type="ChEBI" id="CHEBI:58349"/>
        <dbReference type="ChEBI" id="CHEBI:58890"/>
        <dbReference type="ChEBI" id="CHEBI:59545"/>
        <dbReference type="EC" id="1.1.1.302"/>
    </reaction>
</comment>
<evidence type="ECO:0000256" key="5">
    <source>
        <dbReference type="ARBA" id="ARBA00015035"/>
    </source>
</evidence>
<dbReference type="InterPro" id="IPR050765">
    <property type="entry name" value="Riboflavin_Biosynth_HTPR"/>
</dbReference>
<dbReference type="Pfam" id="PF01872">
    <property type="entry name" value="RibD_C"/>
    <property type="match status" value="1"/>
</dbReference>
<comment type="pathway">
    <text evidence="2">Cofactor biosynthesis; riboflavin biosynthesis.</text>
</comment>
<dbReference type="InterPro" id="IPR002734">
    <property type="entry name" value="RibDG_C"/>
</dbReference>
<dbReference type="EMBL" id="ML977571">
    <property type="protein sequence ID" value="KAF2003767.1"/>
    <property type="molecule type" value="Genomic_DNA"/>
</dbReference>
<gene>
    <name evidence="14" type="ORF">P154DRAFT_81405</name>
</gene>
<comment type="similarity">
    <text evidence="3">Belongs to the HTP reductase family.</text>
</comment>
<dbReference type="EC" id="1.1.1.302" evidence="4"/>
<evidence type="ECO:0000256" key="2">
    <source>
        <dbReference type="ARBA" id="ARBA00005104"/>
    </source>
</evidence>
<dbReference type="GO" id="GO:0008703">
    <property type="term" value="F:5-amino-6-(5-phosphoribosylamino)uracil reductase activity"/>
    <property type="evidence" value="ECO:0007669"/>
    <property type="project" value="InterPro"/>
</dbReference>
<keyword evidence="15" id="KW-1185">Reference proteome</keyword>
<protein>
    <recommendedName>
        <fullName evidence="5">2,5-diamino-6-ribosylamino-4(3H)-pyrimidinone 5'-phosphate reductase</fullName>
        <ecNumber evidence="4">1.1.1.302</ecNumber>
    </recommendedName>
    <alternativeName>
        <fullName evidence="10">2,5-diamino-6-(5-phospho-D-ribosylamino)pyrimidin-4(3H)-one reductase</fullName>
    </alternativeName>
    <alternativeName>
        <fullName evidence="9">2,5-diamino-6-ribitylamino-4(3H)-pyrimidinone 5'-phosphate synthase</fullName>
    </alternativeName>
</protein>
<evidence type="ECO:0000256" key="3">
    <source>
        <dbReference type="ARBA" id="ARBA00009723"/>
    </source>
</evidence>
<name>A0A6A5WQG5_9PLEO</name>
<comment type="catalytic activity">
    <reaction evidence="11">
        <text>2,5-diamino-6-(1-D-ribitylamino)pyrimidin-4(3H)-one 5'-phosphate + NAD(+) = 2,5-diamino-6-(1-D-ribosylamino)pyrimidin-4(3H)-one 5'-phosphate + NADH + H(+)</text>
        <dbReference type="Rhea" id="RHEA:27274"/>
        <dbReference type="ChEBI" id="CHEBI:15378"/>
        <dbReference type="ChEBI" id="CHEBI:57540"/>
        <dbReference type="ChEBI" id="CHEBI:57945"/>
        <dbReference type="ChEBI" id="CHEBI:58890"/>
        <dbReference type="ChEBI" id="CHEBI:59545"/>
        <dbReference type="EC" id="1.1.1.302"/>
    </reaction>
</comment>
<dbReference type="Gene3D" id="3.40.430.10">
    <property type="entry name" value="Dihydrofolate Reductase, subunit A"/>
    <property type="match status" value="1"/>
</dbReference>
<evidence type="ECO:0000256" key="4">
    <source>
        <dbReference type="ARBA" id="ARBA00012851"/>
    </source>
</evidence>
<keyword evidence="7" id="KW-0521">NADP</keyword>
<evidence type="ECO:0000256" key="1">
    <source>
        <dbReference type="ARBA" id="ARBA00003555"/>
    </source>
</evidence>
<keyword evidence="6" id="KW-0686">Riboflavin biosynthesis</keyword>
<organism evidence="14 15">
    <name type="scientific">Amniculicola lignicola CBS 123094</name>
    <dbReference type="NCBI Taxonomy" id="1392246"/>
    <lineage>
        <taxon>Eukaryota</taxon>
        <taxon>Fungi</taxon>
        <taxon>Dikarya</taxon>
        <taxon>Ascomycota</taxon>
        <taxon>Pezizomycotina</taxon>
        <taxon>Dothideomycetes</taxon>
        <taxon>Pleosporomycetidae</taxon>
        <taxon>Pleosporales</taxon>
        <taxon>Amniculicolaceae</taxon>
        <taxon>Amniculicola</taxon>
    </lineage>
</organism>
<feature type="domain" description="Bacterial bifunctional deaminase-reductase C-terminal" evidence="13">
    <location>
        <begin position="33"/>
        <end position="266"/>
    </location>
</feature>
<evidence type="ECO:0000313" key="14">
    <source>
        <dbReference type="EMBL" id="KAF2003767.1"/>
    </source>
</evidence>
<dbReference type="Proteomes" id="UP000799779">
    <property type="component" value="Unassembled WGS sequence"/>
</dbReference>
<dbReference type="GO" id="GO:0009231">
    <property type="term" value="P:riboflavin biosynthetic process"/>
    <property type="evidence" value="ECO:0007669"/>
    <property type="project" value="UniProtKB-KW"/>
</dbReference>
<dbReference type="SUPFAM" id="SSF53597">
    <property type="entry name" value="Dihydrofolate reductase-like"/>
    <property type="match status" value="1"/>
</dbReference>
<sequence>MATRDSLSLAIASTQQIDPYLPHVSSSNPSLKPYVTLTFATSLDSNLSLSPGTQTTLSGPLSKAMTHYLRSKHDAILIGVGTANADNPSLNCRFEGVGGYGGQGLEGQPRPVILDPSGRWDVSEQSKVIQLASTGRGRGPLVLTYTEPQIAMKELLEKVSGKFISMFQQSNTKESTPRFQWADLLAVLSREGITSVMVEGGGAVINDLLHPSNITLVNSVIVTIAPVWLGKGGVQVCPEERVDGGSKVSVGRLGNVKWVPLGDDVVLCGRPSV</sequence>
<evidence type="ECO:0000256" key="6">
    <source>
        <dbReference type="ARBA" id="ARBA00022619"/>
    </source>
</evidence>
<dbReference type="AlphaFoldDB" id="A0A6A5WQG5"/>
<evidence type="ECO:0000256" key="7">
    <source>
        <dbReference type="ARBA" id="ARBA00022857"/>
    </source>
</evidence>